<evidence type="ECO:0000313" key="3">
    <source>
        <dbReference type="Proteomes" id="UP000499080"/>
    </source>
</evidence>
<organism evidence="2 3">
    <name type="scientific">Araneus ventricosus</name>
    <name type="common">Orbweaver spider</name>
    <name type="synonym">Epeira ventricosa</name>
    <dbReference type="NCBI Taxonomy" id="182803"/>
    <lineage>
        <taxon>Eukaryota</taxon>
        <taxon>Metazoa</taxon>
        <taxon>Ecdysozoa</taxon>
        <taxon>Arthropoda</taxon>
        <taxon>Chelicerata</taxon>
        <taxon>Arachnida</taxon>
        <taxon>Araneae</taxon>
        <taxon>Araneomorphae</taxon>
        <taxon>Entelegynae</taxon>
        <taxon>Araneoidea</taxon>
        <taxon>Araneidae</taxon>
        <taxon>Araneus</taxon>
    </lineage>
</organism>
<proteinExistence type="predicted"/>
<evidence type="ECO:0000256" key="1">
    <source>
        <dbReference type="SAM" id="MobiDB-lite"/>
    </source>
</evidence>
<evidence type="ECO:0000313" key="2">
    <source>
        <dbReference type="EMBL" id="GBM55470.1"/>
    </source>
</evidence>
<dbReference type="Proteomes" id="UP000499080">
    <property type="component" value="Unassembled WGS sequence"/>
</dbReference>
<gene>
    <name evidence="2" type="ORF">AVEN_27828_1</name>
</gene>
<keyword evidence="3" id="KW-1185">Reference proteome</keyword>
<reference evidence="2 3" key="1">
    <citation type="journal article" date="2019" name="Sci. Rep.">
        <title>Orb-weaving spider Araneus ventricosus genome elucidates the spidroin gene catalogue.</title>
        <authorList>
            <person name="Kono N."/>
            <person name="Nakamura H."/>
            <person name="Ohtoshi R."/>
            <person name="Moran D.A.P."/>
            <person name="Shinohara A."/>
            <person name="Yoshida Y."/>
            <person name="Fujiwara M."/>
            <person name="Mori M."/>
            <person name="Tomita M."/>
            <person name="Arakawa K."/>
        </authorList>
    </citation>
    <scope>NUCLEOTIDE SEQUENCE [LARGE SCALE GENOMIC DNA]</scope>
</reference>
<sequence>MNCLLKAGHSPLFRNGIFGTLEGKPIVKVEKLSNLEQITRNGGIHKNLKSKTQSVDSNLRLRCEGSGKTKDLPTSAPRFEARNETRNPRRGERGMEILEHGKEKTVVKVENLWKIA</sequence>
<feature type="region of interest" description="Disordered" evidence="1">
    <location>
        <begin position="63"/>
        <end position="96"/>
    </location>
</feature>
<accession>A0A4Y2GP39</accession>
<name>A0A4Y2GP39_ARAVE</name>
<feature type="compositionally biased region" description="Basic and acidic residues" evidence="1">
    <location>
        <begin position="79"/>
        <end position="96"/>
    </location>
</feature>
<dbReference type="AlphaFoldDB" id="A0A4Y2GP39"/>
<protein>
    <submittedName>
        <fullName evidence="2">Uncharacterized protein</fullName>
    </submittedName>
</protein>
<comment type="caution">
    <text evidence="2">The sequence shown here is derived from an EMBL/GenBank/DDBJ whole genome shotgun (WGS) entry which is preliminary data.</text>
</comment>
<dbReference type="EMBL" id="BGPR01001502">
    <property type="protein sequence ID" value="GBM55470.1"/>
    <property type="molecule type" value="Genomic_DNA"/>
</dbReference>